<dbReference type="RefSeq" id="WP_244677340.1">
    <property type="nucleotide sequence ID" value="NZ_CP095046.1"/>
</dbReference>
<evidence type="ECO:0000259" key="1">
    <source>
        <dbReference type="Pfam" id="PF04738"/>
    </source>
</evidence>
<name>A0A8T9Q8X9_9BACT</name>
<dbReference type="InterPro" id="IPR023809">
    <property type="entry name" value="Thiopep_bacteriocin_synth_dom"/>
</dbReference>
<dbReference type="InterPro" id="IPR006827">
    <property type="entry name" value="Lant_deHydtase_N"/>
</dbReference>
<protein>
    <submittedName>
        <fullName evidence="3">Lantibiotic dehydratase</fullName>
    </submittedName>
</protein>
<dbReference type="AlphaFoldDB" id="A0A8T9Q8X9"/>
<sequence length="1032" mass="116949">MKHLYHFHPNLVLRTPAAPFDSSFDGAQLQSQLQDAGFMEALYLASPDLCQECRKWQSGEFTDPRKIEKLQSTVARYYARMSSRCTPFGLFAGCSVLSWGPESRMVLAPEHNSRHTRLDMHYLCALAYQISELSAVKERIRYFPNTSIYQIGQEVRYIEHRFVQEERVHQISSAAATSTLLQVIEASREGLTCLALAQLLADNDDELPAAQAYIEQLIQAQVLVSELEPTVTGPEFYTHLQTVLARLQAAAPDAGIQSLQNTLKHVAELLGTLDQNAVNPAAAYEQIVDALLPLGIPIQKNKLFQTDSIRGLQPGATLSAAVQEQLLEALDVLTYLATPHRNERLEDFKERFQARYEGQAVPLLEALDNESGLRYSDFGKSTYSPLVHDLALSGQSSKARSLRQNEVQHFMYQKLREADRNHQYSVEITRAEVQGFTAVANPLPPSLPVMFRLLDEGRILLENAGGSSAVNLLGRFAHADGRVEQIIREVTRHEQDQNPAVIFAEIAHLPVSRVGNILLRPAFRDFEIPYLAQSGRPVEGQIRLQDLTLAMQGQQLVLRSKVTNQIIVPRLSTAHNFGHQALPVYEFLCDLQTQGLQHQLGFSWSAVSLYAKFLPRLTFRQVVLQPASWQLDRADLRDLLAASAADMEASLLEFRRRWQLPRFFTLADGDNELLVDADNPTSVAVWLAAIRSRPMVKLKEFLFAGDASPVQDAQGRAYVHQLVALLLRKAPCYTALGKTQASQQAEVVREFSMGSEWLYYKFYCGQKVADRVLIDVIRPLTEELLRQGLIDKWFFIRYADPDNHIRLRLHLPDVQRIGNIVHLVNACVQPYVSNGYIWKTQIDTYRRELERYGSSSMELSESLFFEDSRAVLAMMAETAGDDSANLWVWGLHQIDELLDAFDYPLADKLSLLHSLKESFGREFGMDKSLKLQLDAKYRSFRPTIQQALWQQELTGGTTHKQRVRYIAQQINGLNRRGELDVELPSLLGSYIHMLLNRLIPVDARLHEMVLYDFLHRQYQSQQALQKSAQITA</sequence>
<evidence type="ECO:0000313" key="4">
    <source>
        <dbReference type="Proteomes" id="UP000831796"/>
    </source>
</evidence>
<dbReference type="KEGG" id="hcu:MUN79_08930"/>
<evidence type="ECO:0000313" key="3">
    <source>
        <dbReference type="EMBL" id="UOQ73996.1"/>
    </source>
</evidence>
<keyword evidence="4" id="KW-1185">Reference proteome</keyword>
<gene>
    <name evidence="3" type="ORF">MUN79_08930</name>
</gene>
<evidence type="ECO:0000259" key="2">
    <source>
        <dbReference type="Pfam" id="PF14028"/>
    </source>
</evidence>
<feature type="domain" description="Lantibiotic dehydratase N-terminal" evidence="1">
    <location>
        <begin position="34"/>
        <end position="684"/>
    </location>
</feature>
<dbReference type="NCBIfam" id="TIGR03891">
    <property type="entry name" value="thiopep_ocin"/>
    <property type="match status" value="1"/>
</dbReference>
<dbReference type="Pfam" id="PF14028">
    <property type="entry name" value="Lant_dehydr_C"/>
    <property type="match status" value="1"/>
</dbReference>
<organism evidence="3 4">
    <name type="scientific">Hymenobacter cellulosilyticus</name>
    <dbReference type="NCBI Taxonomy" id="2932248"/>
    <lineage>
        <taxon>Bacteria</taxon>
        <taxon>Pseudomonadati</taxon>
        <taxon>Bacteroidota</taxon>
        <taxon>Cytophagia</taxon>
        <taxon>Cytophagales</taxon>
        <taxon>Hymenobacteraceae</taxon>
        <taxon>Hymenobacter</taxon>
    </lineage>
</organism>
<reference evidence="3" key="1">
    <citation type="submission" date="2022-04" db="EMBL/GenBank/DDBJ databases">
        <title>Hymenobacter sp. isolated from the air.</title>
        <authorList>
            <person name="Won M."/>
            <person name="Lee C.-M."/>
            <person name="Woen H.-Y."/>
            <person name="Kwon S.-W."/>
        </authorList>
    </citation>
    <scope>NUCLEOTIDE SEQUENCE</scope>
    <source>
        <strain evidence="3">5116S-3</strain>
    </source>
</reference>
<dbReference type="Pfam" id="PF04738">
    <property type="entry name" value="Lant_dehydr_N"/>
    <property type="match status" value="1"/>
</dbReference>
<feature type="domain" description="Thiopeptide-type bacteriocin biosynthesis" evidence="2">
    <location>
        <begin position="757"/>
        <end position="1018"/>
    </location>
</feature>
<accession>A0A8T9Q8X9</accession>
<proteinExistence type="predicted"/>
<dbReference type="Proteomes" id="UP000831796">
    <property type="component" value="Chromosome"/>
</dbReference>
<dbReference type="EMBL" id="CP095046">
    <property type="protein sequence ID" value="UOQ73996.1"/>
    <property type="molecule type" value="Genomic_DNA"/>
</dbReference>